<dbReference type="SMART" id="SM00368">
    <property type="entry name" value="LRR_RI"/>
    <property type="match status" value="3"/>
</dbReference>
<gene>
    <name evidence="3" type="ORF">C2G38_2164647</name>
</gene>
<dbReference type="EMBL" id="QKWP01000154">
    <property type="protein sequence ID" value="RIB25984.1"/>
    <property type="molecule type" value="Genomic_DNA"/>
</dbReference>
<comment type="caution">
    <text evidence="3">The sequence shown here is derived from an EMBL/GenBank/DDBJ whole genome shotgun (WGS) entry which is preliminary data.</text>
</comment>
<dbReference type="InterPro" id="IPR001810">
    <property type="entry name" value="F-box_dom"/>
</dbReference>
<dbReference type="AlphaFoldDB" id="A0A397VTU9"/>
<dbReference type="InterPro" id="IPR036047">
    <property type="entry name" value="F-box-like_dom_sf"/>
</dbReference>
<name>A0A397VTU9_9GLOM</name>
<evidence type="ECO:0000313" key="4">
    <source>
        <dbReference type="Proteomes" id="UP000266673"/>
    </source>
</evidence>
<evidence type="ECO:0000313" key="3">
    <source>
        <dbReference type="EMBL" id="RIB25984.1"/>
    </source>
</evidence>
<dbReference type="Pfam" id="PF12937">
    <property type="entry name" value="F-box-like"/>
    <property type="match status" value="1"/>
</dbReference>
<keyword evidence="1" id="KW-0677">Repeat</keyword>
<dbReference type="OrthoDB" id="2313920at2759"/>
<reference evidence="3 4" key="1">
    <citation type="submission" date="2018-06" db="EMBL/GenBank/DDBJ databases">
        <title>Comparative genomics reveals the genomic features of Rhizophagus irregularis, R. cerebriforme, R. diaphanum and Gigaspora rosea, and their symbiotic lifestyle signature.</title>
        <authorList>
            <person name="Morin E."/>
            <person name="San Clemente H."/>
            <person name="Chen E.C.H."/>
            <person name="De La Providencia I."/>
            <person name="Hainaut M."/>
            <person name="Kuo A."/>
            <person name="Kohler A."/>
            <person name="Murat C."/>
            <person name="Tang N."/>
            <person name="Roy S."/>
            <person name="Loubradou J."/>
            <person name="Henrissat B."/>
            <person name="Grigoriev I.V."/>
            <person name="Corradi N."/>
            <person name="Roux C."/>
            <person name="Martin F.M."/>
        </authorList>
    </citation>
    <scope>NUCLEOTIDE SEQUENCE [LARGE SCALE GENOMIC DNA]</scope>
    <source>
        <strain evidence="3 4">DAOM 194757</strain>
    </source>
</reference>
<keyword evidence="4" id="KW-1185">Reference proteome</keyword>
<proteinExistence type="predicted"/>
<evidence type="ECO:0000256" key="1">
    <source>
        <dbReference type="ARBA" id="ARBA00022737"/>
    </source>
</evidence>
<dbReference type="Pfam" id="PF13516">
    <property type="entry name" value="LRR_6"/>
    <property type="match status" value="4"/>
</dbReference>
<dbReference type="InterPro" id="IPR001611">
    <property type="entry name" value="Leu-rich_rpt"/>
</dbReference>
<dbReference type="SUPFAM" id="SSF81383">
    <property type="entry name" value="F-box domain"/>
    <property type="match status" value="1"/>
</dbReference>
<dbReference type="PANTHER" id="PTHR24111">
    <property type="entry name" value="LEUCINE-RICH REPEAT-CONTAINING PROTEIN 34"/>
    <property type="match status" value="1"/>
</dbReference>
<sequence length="313" mass="36075">MITPPNECFFKIFDYLRFDYKSLYSCLLVNRHWCRIIVPILWSEIATKLSNRKFINTCLSSLNSDEQELLIPFKIILPIYQNQLFEYTSYIKSVCNIDNLDSSFDDLENGVINWLNYNGYEPYCEDWEDDKLVIAVKNSLIAMFLRTCKELKCLKVSGIIYNRVFKNLCRRNNIILLDLVKNHFNSEETKELIEYICKNNTLTTLKISCNFIDSWGEKALAESFCKNTTLTSLIFSGNCIGNEGVKAFVKVLYINTTLTSLNLSSNYINNEGGKAFAEVLYINTTLTFLNLSINYIGDEGGKELAKALYKNTI</sequence>
<feature type="domain" description="F-box" evidence="2">
    <location>
        <begin position="5"/>
        <end position="45"/>
    </location>
</feature>
<protein>
    <recommendedName>
        <fullName evidence="2">F-box domain-containing protein</fullName>
    </recommendedName>
</protein>
<evidence type="ECO:0000259" key="2">
    <source>
        <dbReference type="Pfam" id="PF12937"/>
    </source>
</evidence>
<dbReference type="Gene3D" id="3.80.10.10">
    <property type="entry name" value="Ribonuclease Inhibitor"/>
    <property type="match status" value="2"/>
</dbReference>
<dbReference type="Proteomes" id="UP000266673">
    <property type="component" value="Unassembled WGS sequence"/>
</dbReference>
<accession>A0A397VTU9</accession>
<dbReference type="InterPro" id="IPR052201">
    <property type="entry name" value="LRR-containing_regulator"/>
</dbReference>
<organism evidence="3 4">
    <name type="scientific">Gigaspora rosea</name>
    <dbReference type="NCBI Taxonomy" id="44941"/>
    <lineage>
        <taxon>Eukaryota</taxon>
        <taxon>Fungi</taxon>
        <taxon>Fungi incertae sedis</taxon>
        <taxon>Mucoromycota</taxon>
        <taxon>Glomeromycotina</taxon>
        <taxon>Glomeromycetes</taxon>
        <taxon>Diversisporales</taxon>
        <taxon>Gigasporaceae</taxon>
        <taxon>Gigaspora</taxon>
    </lineage>
</organism>
<dbReference type="SUPFAM" id="SSF52047">
    <property type="entry name" value="RNI-like"/>
    <property type="match status" value="1"/>
</dbReference>
<dbReference type="CDD" id="cd09917">
    <property type="entry name" value="F-box_SF"/>
    <property type="match status" value="1"/>
</dbReference>
<dbReference type="InterPro" id="IPR032675">
    <property type="entry name" value="LRR_dom_sf"/>
</dbReference>
<dbReference type="PANTHER" id="PTHR24111:SF0">
    <property type="entry name" value="LEUCINE-RICH REPEAT-CONTAINING PROTEIN"/>
    <property type="match status" value="1"/>
</dbReference>